<accession>A0ABU6FHP9</accession>
<dbReference type="SUPFAM" id="SSF47413">
    <property type="entry name" value="lambda repressor-like DNA-binding domains"/>
    <property type="match status" value="1"/>
</dbReference>
<dbReference type="CDD" id="cd00093">
    <property type="entry name" value="HTH_XRE"/>
    <property type="match status" value="1"/>
</dbReference>
<reference evidence="2 3" key="1">
    <citation type="submission" date="2022-10" db="EMBL/GenBank/DDBJ databases">
        <authorList>
            <person name="Xie J."/>
            <person name="Shen N."/>
        </authorList>
    </citation>
    <scope>NUCLEOTIDE SEQUENCE [LARGE SCALE GENOMIC DNA]</scope>
    <source>
        <strain evidence="2 3">YIM65594</strain>
    </source>
</reference>
<dbReference type="RefSeq" id="WP_326023248.1">
    <property type="nucleotide sequence ID" value="NZ_JAOZYC010000196.1"/>
</dbReference>
<dbReference type="Gene3D" id="1.10.260.40">
    <property type="entry name" value="lambda repressor-like DNA-binding domains"/>
    <property type="match status" value="1"/>
</dbReference>
<organism evidence="2 3">
    <name type="scientific">Streptomyces endophyticus</name>
    <dbReference type="NCBI Taxonomy" id="714166"/>
    <lineage>
        <taxon>Bacteria</taxon>
        <taxon>Bacillati</taxon>
        <taxon>Actinomycetota</taxon>
        <taxon>Actinomycetes</taxon>
        <taxon>Kitasatosporales</taxon>
        <taxon>Streptomycetaceae</taxon>
        <taxon>Streptomyces</taxon>
    </lineage>
</organism>
<proteinExistence type="predicted"/>
<dbReference type="InterPro" id="IPR010982">
    <property type="entry name" value="Lambda_DNA-bd_dom_sf"/>
</dbReference>
<dbReference type="InterPro" id="IPR001387">
    <property type="entry name" value="Cro/C1-type_HTH"/>
</dbReference>
<evidence type="ECO:0000259" key="1">
    <source>
        <dbReference type="PROSITE" id="PS50943"/>
    </source>
</evidence>
<dbReference type="Proteomes" id="UP001354931">
    <property type="component" value="Unassembled WGS sequence"/>
</dbReference>
<protein>
    <submittedName>
        <fullName evidence="2">Helix-turn-helix domain-containing protein</fullName>
    </submittedName>
</protein>
<evidence type="ECO:0000313" key="2">
    <source>
        <dbReference type="EMBL" id="MEB8343581.1"/>
    </source>
</evidence>
<feature type="domain" description="HTH cro/C1-type" evidence="1">
    <location>
        <begin position="18"/>
        <end position="72"/>
    </location>
</feature>
<name>A0ABU6FHP9_9ACTN</name>
<dbReference type="Pfam" id="PF13560">
    <property type="entry name" value="HTH_31"/>
    <property type="match status" value="1"/>
</dbReference>
<dbReference type="EMBL" id="JAOZYC010000196">
    <property type="protein sequence ID" value="MEB8343581.1"/>
    <property type="molecule type" value="Genomic_DNA"/>
</dbReference>
<dbReference type="Pfam" id="PF19054">
    <property type="entry name" value="DUF5753"/>
    <property type="match status" value="1"/>
</dbReference>
<evidence type="ECO:0000313" key="3">
    <source>
        <dbReference type="Proteomes" id="UP001354931"/>
    </source>
</evidence>
<dbReference type="InterPro" id="IPR043917">
    <property type="entry name" value="DUF5753"/>
</dbReference>
<dbReference type="SMART" id="SM00530">
    <property type="entry name" value="HTH_XRE"/>
    <property type="match status" value="1"/>
</dbReference>
<dbReference type="PROSITE" id="PS50943">
    <property type="entry name" value="HTH_CROC1"/>
    <property type="match status" value="1"/>
</dbReference>
<sequence length="285" mass="32395">MPQSEMPTMRSRRLGAELRRLRSEAGLKVNDAALALECGQPKISQIETGKRGIRQLDLTTLLNLYGVEDDRQRTNLKRLARDIHKVDWWSGQGPLLSDDLRDYLTLEADSSLVRSFEPSVLPGLLQTEAYMREIFTVGAEADRVEPLVKTRMRRKDLLDGPAEFRLRVVIDTPALHRIPGPRELIRQQFEYLMESGELPNVTIQVLPLDITLPLAQYAPYTLFTMRGEPPVQVAWLEHMTGGTLLEQRPDVEMYAKSWDDLTAAALSPAQSRRYISDRIKQESGS</sequence>
<gene>
    <name evidence="2" type="ORF">OKJ99_39450</name>
</gene>
<comment type="caution">
    <text evidence="2">The sequence shown here is derived from an EMBL/GenBank/DDBJ whole genome shotgun (WGS) entry which is preliminary data.</text>
</comment>
<keyword evidence="3" id="KW-1185">Reference proteome</keyword>